<dbReference type="EMBL" id="BGPR01007366">
    <property type="protein sequence ID" value="GBN26305.1"/>
    <property type="molecule type" value="Genomic_DNA"/>
</dbReference>
<protein>
    <submittedName>
        <fullName evidence="2">Uncharacterized protein</fullName>
    </submittedName>
</protein>
<sequence>MVNSRPTHKPDHRLASERNGGKTCSSRPIKLVFILGGPNTGRHFDDVISDKPLKLGVSAVFKSENDTESVPQNLKNMPELKNSLVFWRQPTALQSFASSRINLLIQQVQVASPPILLFSNSLDYTMRFFKKKKSGKYCTSFRNTSNVI</sequence>
<reference evidence="2 3" key="1">
    <citation type="journal article" date="2019" name="Sci. Rep.">
        <title>Orb-weaving spider Araneus ventricosus genome elucidates the spidroin gene catalogue.</title>
        <authorList>
            <person name="Kono N."/>
            <person name="Nakamura H."/>
            <person name="Ohtoshi R."/>
            <person name="Moran D.A.P."/>
            <person name="Shinohara A."/>
            <person name="Yoshida Y."/>
            <person name="Fujiwara M."/>
            <person name="Mori M."/>
            <person name="Tomita M."/>
            <person name="Arakawa K."/>
        </authorList>
    </citation>
    <scope>NUCLEOTIDE SEQUENCE [LARGE SCALE GENOMIC DNA]</scope>
</reference>
<name>A0A4Y2MGR6_ARAVE</name>
<organism evidence="2 3">
    <name type="scientific">Araneus ventricosus</name>
    <name type="common">Orbweaver spider</name>
    <name type="synonym">Epeira ventricosa</name>
    <dbReference type="NCBI Taxonomy" id="182803"/>
    <lineage>
        <taxon>Eukaryota</taxon>
        <taxon>Metazoa</taxon>
        <taxon>Ecdysozoa</taxon>
        <taxon>Arthropoda</taxon>
        <taxon>Chelicerata</taxon>
        <taxon>Arachnida</taxon>
        <taxon>Araneae</taxon>
        <taxon>Araneomorphae</taxon>
        <taxon>Entelegynae</taxon>
        <taxon>Araneoidea</taxon>
        <taxon>Araneidae</taxon>
        <taxon>Araneus</taxon>
    </lineage>
</organism>
<gene>
    <name evidence="2" type="ORF">AVEN_18449_1</name>
</gene>
<evidence type="ECO:0000313" key="2">
    <source>
        <dbReference type="EMBL" id="GBN26305.1"/>
    </source>
</evidence>
<evidence type="ECO:0000256" key="1">
    <source>
        <dbReference type="SAM" id="MobiDB-lite"/>
    </source>
</evidence>
<dbReference type="Proteomes" id="UP000499080">
    <property type="component" value="Unassembled WGS sequence"/>
</dbReference>
<accession>A0A4Y2MGR6</accession>
<proteinExistence type="predicted"/>
<keyword evidence="3" id="KW-1185">Reference proteome</keyword>
<dbReference type="AlphaFoldDB" id="A0A4Y2MGR6"/>
<comment type="caution">
    <text evidence="2">The sequence shown here is derived from an EMBL/GenBank/DDBJ whole genome shotgun (WGS) entry which is preliminary data.</text>
</comment>
<feature type="compositionally biased region" description="Basic and acidic residues" evidence="1">
    <location>
        <begin position="8"/>
        <end position="20"/>
    </location>
</feature>
<evidence type="ECO:0000313" key="3">
    <source>
        <dbReference type="Proteomes" id="UP000499080"/>
    </source>
</evidence>
<feature type="region of interest" description="Disordered" evidence="1">
    <location>
        <begin position="1"/>
        <end position="24"/>
    </location>
</feature>